<dbReference type="Gene3D" id="1.20.1260.10">
    <property type="match status" value="1"/>
</dbReference>
<name>A0ABW1WFU7_9BACL</name>
<dbReference type="RefSeq" id="WP_253054131.1">
    <property type="nucleotide sequence ID" value="NZ_JAMXWN010000006.1"/>
</dbReference>
<reference evidence="3" key="1">
    <citation type="journal article" date="2019" name="Int. J. Syst. Evol. Microbiol.">
        <title>The Global Catalogue of Microorganisms (GCM) 10K type strain sequencing project: providing services to taxonomists for standard genome sequencing and annotation.</title>
        <authorList>
            <consortium name="The Broad Institute Genomics Platform"/>
            <consortium name="The Broad Institute Genome Sequencing Center for Infectious Disease"/>
            <person name="Wu L."/>
            <person name="Ma J."/>
        </authorList>
    </citation>
    <scope>NUCLEOTIDE SEQUENCE [LARGE SCALE GENOMIC DNA]</scope>
    <source>
        <strain evidence="3">CCUG 42001</strain>
    </source>
</reference>
<proteinExistence type="predicted"/>
<dbReference type="Pfam" id="PF02915">
    <property type="entry name" value="Rubrerythrin"/>
    <property type="match status" value="1"/>
</dbReference>
<organism evidence="2 3">
    <name type="scientific">Sporolactobacillus kofuensis</name>
    <dbReference type="NCBI Taxonomy" id="269672"/>
    <lineage>
        <taxon>Bacteria</taxon>
        <taxon>Bacillati</taxon>
        <taxon>Bacillota</taxon>
        <taxon>Bacilli</taxon>
        <taxon>Bacillales</taxon>
        <taxon>Sporolactobacillaceae</taxon>
        <taxon>Sporolactobacillus</taxon>
    </lineage>
</organism>
<dbReference type="EMBL" id="JBHSTQ010000006">
    <property type="protein sequence ID" value="MFC6386487.1"/>
    <property type="molecule type" value="Genomic_DNA"/>
</dbReference>
<sequence>MYDAEQFYRQSAQEPMNPLIAQILGSIKGEATGVDFYTRLAAAAPTPEMRNAILANRRDEEEHFRLFSGLYARLTGQQPVYQITPVQFSSFREGLKIAYRDELEDYEKYRNYYLMTQDPMLRDVFLRAFTDEIKHAIRVGFMETSLSE</sequence>
<evidence type="ECO:0000259" key="1">
    <source>
        <dbReference type="Pfam" id="PF02915"/>
    </source>
</evidence>
<accession>A0ABW1WFU7</accession>
<dbReference type="SUPFAM" id="SSF47240">
    <property type="entry name" value="Ferritin-like"/>
    <property type="match status" value="1"/>
</dbReference>
<dbReference type="InterPro" id="IPR003251">
    <property type="entry name" value="Rr_diiron-bd_dom"/>
</dbReference>
<feature type="domain" description="Rubrerythrin diiron-binding" evidence="1">
    <location>
        <begin position="26"/>
        <end position="136"/>
    </location>
</feature>
<dbReference type="Proteomes" id="UP001596267">
    <property type="component" value="Unassembled WGS sequence"/>
</dbReference>
<dbReference type="CDD" id="cd00657">
    <property type="entry name" value="Ferritin_like"/>
    <property type="match status" value="1"/>
</dbReference>
<evidence type="ECO:0000313" key="2">
    <source>
        <dbReference type="EMBL" id="MFC6386487.1"/>
    </source>
</evidence>
<dbReference type="InterPro" id="IPR009078">
    <property type="entry name" value="Ferritin-like_SF"/>
</dbReference>
<protein>
    <submittedName>
        <fullName evidence="2">Ferritin-like domain-containing protein</fullName>
    </submittedName>
</protein>
<evidence type="ECO:0000313" key="3">
    <source>
        <dbReference type="Proteomes" id="UP001596267"/>
    </source>
</evidence>
<comment type="caution">
    <text evidence="2">The sequence shown here is derived from an EMBL/GenBank/DDBJ whole genome shotgun (WGS) entry which is preliminary data.</text>
</comment>
<gene>
    <name evidence="2" type="ORF">ACFP7A_07725</name>
</gene>
<keyword evidence="3" id="KW-1185">Reference proteome</keyword>
<dbReference type="InterPro" id="IPR012347">
    <property type="entry name" value="Ferritin-like"/>
</dbReference>